<keyword evidence="1" id="KW-0472">Membrane</keyword>
<dbReference type="EMBL" id="FWFY01000020">
    <property type="protein sequence ID" value="SLN71250.1"/>
    <property type="molecule type" value="Genomic_DNA"/>
</dbReference>
<reference evidence="3 6" key="2">
    <citation type="submission" date="2018-03" db="EMBL/GenBank/DDBJ databases">
        <title>Genomic Encyclopedia of Archaeal and Bacterial Type Strains, Phase II (KMG-II): from individual species to whole genera.</title>
        <authorList>
            <person name="Goeker M."/>
        </authorList>
    </citation>
    <scope>NUCLEOTIDE SEQUENCE [LARGE SCALE GENOMIC DNA]</scope>
    <source>
        <strain evidence="3 6">DSM 29956</strain>
    </source>
</reference>
<organism evidence="4 5">
    <name type="scientific">Limimaricola soesokkakensis</name>
    <dbReference type="NCBI Taxonomy" id="1343159"/>
    <lineage>
        <taxon>Bacteria</taxon>
        <taxon>Pseudomonadati</taxon>
        <taxon>Pseudomonadota</taxon>
        <taxon>Alphaproteobacteria</taxon>
        <taxon>Rhodobacterales</taxon>
        <taxon>Paracoccaceae</taxon>
        <taxon>Limimaricola</taxon>
    </lineage>
</organism>
<dbReference type="Pfam" id="PF07331">
    <property type="entry name" value="TctB"/>
    <property type="match status" value="1"/>
</dbReference>
<feature type="transmembrane region" description="Helical" evidence="1">
    <location>
        <begin position="12"/>
        <end position="30"/>
    </location>
</feature>
<feature type="domain" description="DUF1468" evidence="2">
    <location>
        <begin position="13"/>
        <end position="149"/>
    </location>
</feature>
<gene>
    <name evidence="3" type="ORF">CLV79_12110</name>
    <name evidence="4" type="ORF">LOS8367_03614</name>
</gene>
<dbReference type="Proteomes" id="UP000193495">
    <property type="component" value="Unassembled WGS sequence"/>
</dbReference>
<keyword evidence="1" id="KW-0812">Transmembrane</keyword>
<dbReference type="AlphaFoldDB" id="A0A1X7A5T2"/>
<evidence type="ECO:0000259" key="2">
    <source>
        <dbReference type="Pfam" id="PF07331"/>
    </source>
</evidence>
<evidence type="ECO:0000313" key="3">
    <source>
        <dbReference type="EMBL" id="PSK80535.1"/>
    </source>
</evidence>
<feature type="transmembrane region" description="Helical" evidence="1">
    <location>
        <begin position="122"/>
        <end position="144"/>
    </location>
</feature>
<evidence type="ECO:0000256" key="1">
    <source>
        <dbReference type="SAM" id="Phobius"/>
    </source>
</evidence>
<dbReference type="OrthoDB" id="8907787at2"/>
<dbReference type="EMBL" id="PYGB01000021">
    <property type="protein sequence ID" value="PSK80535.1"/>
    <property type="molecule type" value="Genomic_DNA"/>
</dbReference>
<dbReference type="Proteomes" id="UP000240624">
    <property type="component" value="Unassembled WGS sequence"/>
</dbReference>
<dbReference type="InterPro" id="IPR009936">
    <property type="entry name" value="DUF1468"/>
</dbReference>
<keyword evidence="6" id="KW-1185">Reference proteome</keyword>
<feature type="transmembrane region" description="Helical" evidence="1">
    <location>
        <begin position="100"/>
        <end position="117"/>
    </location>
</feature>
<protein>
    <submittedName>
        <fullName evidence="4">Tripartite tricarboxylate transporter TctB family protein</fullName>
    </submittedName>
</protein>
<proteinExistence type="predicted"/>
<accession>A0A1X7A5T2</accession>
<dbReference type="RefSeq" id="WP_085897906.1">
    <property type="nucleotide sequence ID" value="NZ_FWFY01000020.1"/>
</dbReference>
<evidence type="ECO:0000313" key="6">
    <source>
        <dbReference type="Proteomes" id="UP000240624"/>
    </source>
</evidence>
<sequence>MHDPSKKMPGETAFAVVLVGLSGFLLWQAILISGFEALSSPGAFPMAAAFAMLVTSVAILIKTLRLRERMALRFFTDVAPPVILAMFAMMLGYALLLKPLGFLPTSLLFLTVSIFALRRRGLLWSFGVSLASLALVYVIFRLVFTVLMPSGVVPEGEILAWLGNLFSGGDTQ</sequence>
<evidence type="ECO:0000313" key="5">
    <source>
        <dbReference type="Proteomes" id="UP000193495"/>
    </source>
</evidence>
<feature type="transmembrane region" description="Helical" evidence="1">
    <location>
        <begin position="42"/>
        <end position="62"/>
    </location>
</feature>
<keyword evidence="1" id="KW-1133">Transmembrane helix</keyword>
<reference evidence="4 5" key="1">
    <citation type="submission" date="2017-03" db="EMBL/GenBank/DDBJ databases">
        <authorList>
            <person name="Afonso C.L."/>
            <person name="Miller P.J."/>
            <person name="Scott M.A."/>
            <person name="Spackman E."/>
            <person name="Goraichik I."/>
            <person name="Dimitrov K.M."/>
            <person name="Suarez D.L."/>
            <person name="Swayne D.E."/>
        </authorList>
    </citation>
    <scope>NUCLEOTIDE SEQUENCE [LARGE SCALE GENOMIC DNA]</scope>
    <source>
        <strain evidence="4 5">CECT 8367</strain>
    </source>
</reference>
<name>A0A1X7A5T2_9RHOB</name>
<evidence type="ECO:0000313" key="4">
    <source>
        <dbReference type="EMBL" id="SLN71250.1"/>
    </source>
</evidence>
<feature type="transmembrane region" description="Helical" evidence="1">
    <location>
        <begin position="74"/>
        <end position="94"/>
    </location>
</feature>